<keyword evidence="3" id="KW-0378">Hydrolase</keyword>
<gene>
    <name evidence="3" type="ORF">C8N28_1502</name>
</gene>
<dbReference type="Proteomes" id="UP000294616">
    <property type="component" value="Unassembled WGS sequence"/>
</dbReference>
<keyword evidence="3" id="KW-0269">Exonuclease</keyword>
<keyword evidence="3" id="KW-0540">Nuclease</keyword>
<evidence type="ECO:0000259" key="2">
    <source>
        <dbReference type="Pfam" id="PF03372"/>
    </source>
</evidence>
<feature type="chain" id="PRO_5020983987" evidence="1">
    <location>
        <begin position="21"/>
        <end position="278"/>
    </location>
</feature>
<dbReference type="InterPro" id="IPR050410">
    <property type="entry name" value="CCR4/nocturin_mRNA_transcr"/>
</dbReference>
<organism evidence="3 4">
    <name type="scientific">Albibacterium bauzanense</name>
    <dbReference type="NCBI Taxonomy" id="653929"/>
    <lineage>
        <taxon>Bacteria</taxon>
        <taxon>Pseudomonadati</taxon>
        <taxon>Bacteroidota</taxon>
        <taxon>Sphingobacteriia</taxon>
        <taxon>Sphingobacteriales</taxon>
        <taxon>Sphingobacteriaceae</taxon>
        <taxon>Albibacterium</taxon>
    </lineage>
</organism>
<dbReference type="Pfam" id="PF03372">
    <property type="entry name" value="Exo_endo_phos"/>
    <property type="match status" value="1"/>
</dbReference>
<feature type="signal peptide" evidence="1">
    <location>
        <begin position="1"/>
        <end position="20"/>
    </location>
</feature>
<comment type="caution">
    <text evidence="3">The sequence shown here is derived from an EMBL/GenBank/DDBJ whole genome shotgun (WGS) entry which is preliminary data.</text>
</comment>
<dbReference type="InterPro" id="IPR005135">
    <property type="entry name" value="Endo/exonuclease/phosphatase"/>
</dbReference>
<proteinExistence type="predicted"/>
<evidence type="ECO:0000313" key="4">
    <source>
        <dbReference type="Proteomes" id="UP000294616"/>
    </source>
</evidence>
<dbReference type="EMBL" id="SMGO01000002">
    <property type="protein sequence ID" value="TCK82915.1"/>
    <property type="molecule type" value="Genomic_DNA"/>
</dbReference>
<dbReference type="GO" id="GO:0004519">
    <property type="term" value="F:endonuclease activity"/>
    <property type="evidence" value="ECO:0007669"/>
    <property type="project" value="UniProtKB-KW"/>
</dbReference>
<dbReference type="SUPFAM" id="SSF56219">
    <property type="entry name" value="DNase I-like"/>
    <property type="match status" value="1"/>
</dbReference>
<dbReference type="AlphaFoldDB" id="A0A4R1LV03"/>
<dbReference type="RefSeq" id="WP_132223176.1">
    <property type="nucleotide sequence ID" value="NZ_SMGO01000002.1"/>
</dbReference>
<dbReference type="GO" id="GO:0000175">
    <property type="term" value="F:3'-5'-RNA exonuclease activity"/>
    <property type="evidence" value="ECO:0007669"/>
    <property type="project" value="TreeGrafter"/>
</dbReference>
<reference evidence="3 4" key="1">
    <citation type="submission" date="2019-03" db="EMBL/GenBank/DDBJ databases">
        <title>Genomic Encyclopedia of Archaeal and Bacterial Type Strains, Phase II (KMG-II): from individual species to whole genera.</title>
        <authorList>
            <person name="Goeker M."/>
        </authorList>
    </citation>
    <scope>NUCLEOTIDE SEQUENCE [LARGE SCALE GENOMIC DNA]</scope>
    <source>
        <strain evidence="3 4">DSM 22554</strain>
    </source>
</reference>
<evidence type="ECO:0000313" key="3">
    <source>
        <dbReference type="EMBL" id="TCK82915.1"/>
    </source>
</evidence>
<dbReference type="Gene3D" id="3.60.10.10">
    <property type="entry name" value="Endonuclease/exonuclease/phosphatase"/>
    <property type="match status" value="1"/>
</dbReference>
<dbReference type="PANTHER" id="PTHR12121:SF36">
    <property type="entry name" value="ENDONUCLEASE_EXONUCLEASE_PHOSPHATASE DOMAIN-CONTAINING PROTEIN"/>
    <property type="match status" value="1"/>
</dbReference>
<sequence>MKKISITLLLSLLICASALAQELKVATYNIRYASANDIGNLWPDRAPYVGALVRFHDFDIFGTQEGLPEQLTDLDGLLPAYARYGKGRDDGKDKGEHSAIFYKKDKFTLLNQGDFWLAENPNVPAKGWDATCCNRIVSWVNLKDNKSGKEFFFFSAHYDHQGQIARRESSKLVLKKIQEIAKGKPVIFVGDLNADHASEPYKILQDSKIIVDTYTLVDEPYHNNGSFNSFKVSNNTTIIDHIFVTPGIKASKWGILTDSYFGKYPSDHFPVVSALSLP</sequence>
<keyword evidence="1" id="KW-0732">Signal</keyword>
<accession>A0A4R1LV03</accession>
<dbReference type="PANTHER" id="PTHR12121">
    <property type="entry name" value="CARBON CATABOLITE REPRESSOR PROTEIN 4"/>
    <property type="match status" value="1"/>
</dbReference>
<dbReference type="OrthoDB" id="9793162at2"/>
<dbReference type="CDD" id="cd09083">
    <property type="entry name" value="EEP-1"/>
    <property type="match status" value="1"/>
</dbReference>
<name>A0A4R1LV03_9SPHI</name>
<keyword evidence="4" id="KW-1185">Reference proteome</keyword>
<evidence type="ECO:0000256" key="1">
    <source>
        <dbReference type="SAM" id="SignalP"/>
    </source>
</evidence>
<keyword evidence="3" id="KW-0255">Endonuclease</keyword>
<feature type="domain" description="Endonuclease/exonuclease/phosphatase" evidence="2">
    <location>
        <begin position="26"/>
        <end position="268"/>
    </location>
</feature>
<dbReference type="InterPro" id="IPR036691">
    <property type="entry name" value="Endo/exonu/phosph_ase_sf"/>
</dbReference>
<protein>
    <submittedName>
        <fullName evidence="3">Endonuclease/exonuclease/phosphatase family metal-dependent hydrolase</fullName>
    </submittedName>
</protein>